<keyword evidence="2" id="KW-1133">Transmembrane helix</keyword>
<evidence type="ECO:0000256" key="1">
    <source>
        <dbReference type="SAM" id="MobiDB-lite"/>
    </source>
</evidence>
<evidence type="ECO:0000256" key="3">
    <source>
        <dbReference type="SAM" id="SignalP"/>
    </source>
</evidence>
<accession>A0A811KWF0</accession>
<feature type="chain" id="PRO_5035595140" evidence="3">
    <location>
        <begin position="17"/>
        <end position="304"/>
    </location>
</feature>
<keyword evidence="2" id="KW-0472">Membrane</keyword>
<feature type="signal peptide" evidence="3">
    <location>
        <begin position="1"/>
        <end position="16"/>
    </location>
</feature>
<dbReference type="Proteomes" id="UP000614601">
    <property type="component" value="Unassembled WGS sequence"/>
</dbReference>
<gene>
    <name evidence="4" type="ORF">BOKJ2_LOCUS8671</name>
</gene>
<feature type="region of interest" description="Disordered" evidence="1">
    <location>
        <begin position="230"/>
        <end position="304"/>
    </location>
</feature>
<evidence type="ECO:0000256" key="2">
    <source>
        <dbReference type="SAM" id="Phobius"/>
    </source>
</evidence>
<organism evidence="4 5">
    <name type="scientific">Bursaphelenchus okinawaensis</name>
    <dbReference type="NCBI Taxonomy" id="465554"/>
    <lineage>
        <taxon>Eukaryota</taxon>
        <taxon>Metazoa</taxon>
        <taxon>Ecdysozoa</taxon>
        <taxon>Nematoda</taxon>
        <taxon>Chromadorea</taxon>
        <taxon>Rhabditida</taxon>
        <taxon>Tylenchina</taxon>
        <taxon>Tylenchomorpha</taxon>
        <taxon>Aphelenchoidea</taxon>
        <taxon>Aphelenchoididae</taxon>
        <taxon>Bursaphelenchus</taxon>
    </lineage>
</organism>
<dbReference type="EMBL" id="CAJFDH010000004">
    <property type="protein sequence ID" value="CAD5219892.1"/>
    <property type="molecule type" value="Genomic_DNA"/>
</dbReference>
<feature type="compositionally biased region" description="Basic residues" evidence="1">
    <location>
        <begin position="247"/>
        <end position="281"/>
    </location>
</feature>
<keyword evidence="3" id="KW-0732">Signal</keyword>
<sequence length="304" mass="33948">MRIVLVVLSLLPVVASYAFDNVGFGFRCSPNMNFRYLFENEPEIKLICQTTEMLVKFARGGSMKFNVIPPMCDTKISDPINIRIGKCDWLAARYNHYQRYFLVHVGGERQVSVVPGTTLNVELYGENIILNKMKFTHPNPECRMRYFKPDDVTKFRIRAPQINASLAYCPYRIELGNSMELVTFGYTQQSREAIVLIKMVAGFICLVIACVCLSCSICCCQTSKRRKSKKLLETSKKGSPKSEKSKKSARSSAKKGSKKGSKKKAKKGSKKSSTKSSKKGSTKGSMTSAPSDKSLKPSAPIVEQ</sequence>
<feature type="transmembrane region" description="Helical" evidence="2">
    <location>
        <begin position="199"/>
        <end position="220"/>
    </location>
</feature>
<reference evidence="4" key="1">
    <citation type="submission" date="2020-09" db="EMBL/GenBank/DDBJ databases">
        <authorList>
            <person name="Kikuchi T."/>
        </authorList>
    </citation>
    <scope>NUCLEOTIDE SEQUENCE</scope>
    <source>
        <strain evidence="4">SH1</strain>
    </source>
</reference>
<name>A0A811KWF0_9BILA</name>
<proteinExistence type="predicted"/>
<dbReference type="AlphaFoldDB" id="A0A811KWF0"/>
<comment type="caution">
    <text evidence="4">The sequence shown here is derived from an EMBL/GenBank/DDBJ whole genome shotgun (WGS) entry which is preliminary data.</text>
</comment>
<feature type="compositionally biased region" description="Basic and acidic residues" evidence="1">
    <location>
        <begin position="230"/>
        <end position="246"/>
    </location>
</feature>
<keyword evidence="5" id="KW-1185">Reference proteome</keyword>
<dbReference type="EMBL" id="CAJFCW020000004">
    <property type="protein sequence ID" value="CAG9113009.1"/>
    <property type="molecule type" value="Genomic_DNA"/>
</dbReference>
<protein>
    <submittedName>
        <fullName evidence="4">Uncharacterized protein</fullName>
    </submittedName>
</protein>
<keyword evidence="2" id="KW-0812">Transmembrane</keyword>
<dbReference type="Proteomes" id="UP000783686">
    <property type="component" value="Unassembled WGS sequence"/>
</dbReference>
<evidence type="ECO:0000313" key="5">
    <source>
        <dbReference type="Proteomes" id="UP000614601"/>
    </source>
</evidence>
<evidence type="ECO:0000313" key="4">
    <source>
        <dbReference type="EMBL" id="CAD5219892.1"/>
    </source>
</evidence>